<gene>
    <name evidence="1" type="ORF">PLEOSDRAFT_1101196</name>
</gene>
<evidence type="ECO:0000313" key="2">
    <source>
        <dbReference type="Proteomes" id="UP000027073"/>
    </source>
</evidence>
<dbReference type="InParanoid" id="A0A067P2U8"/>
<dbReference type="EMBL" id="KL198006">
    <property type="protein sequence ID" value="KDQ30191.1"/>
    <property type="molecule type" value="Genomic_DNA"/>
</dbReference>
<dbReference type="VEuPathDB" id="FungiDB:PLEOSDRAFT_1101196"/>
<dbReference type="Proteomes" id="UP000027073">
    <property type="component" value="Unassembled WGS sequence"/>
</dbReference>
<protein>
    <submittedName>
        <fullName evidence="1">Uncharacterized protein</fullName>
    </submittedName>
</protein>
<evidence type="ECO:0000313" key="1">
    <source>
        <dbReference type="EMBL" id="KDQ30191.1"/>
    </source>
</evidence>
<accession>A0A067P2U8</accession>
<reference evidence="2" key="1">
    <citation type="journal article" date="2014" name="Proc. Natl. Acad. Sci. U.S.A.">
        <title>Extensive sampling of basidiomycete genomes demonstrates inadequacy of the white-rot/brown-rot paradigm for wood decay fungi.</title>
        <authorList>
            <person name="Riley R."/>
            <person name="Salamov A.A."/>
            <person name="Brown D.W."/>
            <person name="Nagy L.G."/>
            <person name="Floudas D."/>
            <person name="Held B.W."/>
            <person name="Levasseur A."/>
            <person name="Lombard V."/>
            <person name="Morin E."/>
            <person name="Otillar R."/>
            <person name="Lindquist E.A."/>
            <person name="Sun H."/>
            <person name="LaButti K.M."/>
            <person name="Schmutz J."/>
            <person name="Jabbour D."/>
            <person name="Luo H."/>
            <person name="Baker S.E."/>
            <person name="Pisabarro A.G."/>
            <person name="Walton J.D."/>
            <person name="Blanchette R.A."/>
            <person name="Henrissat B."/>
            <person name="Martin F."/>
            <person name="Cullen D."/>
            <person name="Hibbett D.S."/>
            <person name="Grigoriev I.V."/>
        </authorList>
    </citation>
    <scope>NUCLEOTIDE SEQUENCE [LARGE SCALE GENOMIC DNA]</scope>
    <source>
        <strain evidence="2">PC15</strain>
    </source>
</reference>
<dbReference type="OrthoDB" id="3070403at2759"/>
<sequence length="185" mass="20568">MSAITENTPEQKLVRLARLLRYLPRTLPDTGRTSKVYTFLSWSTNPDYEDINENFKTVFGWAARSSGDGILAITERGESVCAVVDVLRKYLRAYPSDAILLKWVDDITNADDEHDSVDDGDNGMLRELAIEIEDDDFELDSEINLNAPVLRALLRGEATPAAQSASQPPAAKTCASITVEEAWKF</sequence>
<dbReference type="HOGENOM" id="CLU_1461896_0_0_1"/>
<organism evidence="1 2">
    <name type="scientific">Pleurotus ostreatus (strain PC15)</name>
    <name type="common">Oyster mushroom</name>
    <dbReference type="NCBI Taxonomy" id="1137138"/>
    <lineage>
        <taxon>Eukaryota</taxon>
        <taxon>Fungi</taxon>
        <taxon>Dikarya</taxon>
        <taxon>Basidiomycota</taxon>
        <taxon>Agaricomycotina</taxon>
        <taxon>Agaricomycetes</taxon>
        <taxon>Agaricomycetidae</taxon>
        <taxon>Agaricales</taxon>
        <taxon>Pleurotineae</taxon>
        <taxon>Pleurotaceae</taxon>
        <taxon>Pleurotus</taxon>
    </lineage>
</organism>
<name>A0A067P2U8_PLEO1</name>
<proteinExistence type="predicted"/>
<dbReference type="AlphaFoldDB" id="A0A067P2U8"/>